<evidence type="ECO:0000313" key="2">
    <source>
        <dbReference type="Proteomes" id="UP000075321"/>
    </source>
</evidence>
<accession>A0A151A9E5</accession>
<reference evidence="1 2" key="1">
    <citation type="submission" date="2016-02" db="EMBL/GenBank/DDBJ databases">
        <title>Genome sequence of Halalkalicoccus paucihalophilus DSM 24557.</title>
        <authorList>
            <person name="Poehlein A."/>
            <person name="Daniel R."/>
        </authorList>
    </citation>
    <scope>NUCLEOTIDE SEQUENCE [LARGE SCALE GENOMIC DNA]</scope>
    <source>
        <strain evidence="1 2">DSM 24557</strain>
    </source>
</reference>
<evidence type="ECO:0000313" key="1">
    <source>
        <dbReference type="EMBL" id="KYH24301.1"/>
    </source>
</evidence>
<name>A0A151A9E5_9EURY</name>
<dbReference type="Proteomes" id="UP000075321">
    <property type="component" value="Unassembled WGS sequence"/>
</dbReference>
<comment type="caution">
    <text evidence="1">The sequence shown here is derived from an EMBL/GenBank/DDBJ whole genome shotgun (WGS) entry which is preliminary data.</text>
</comment>
<dbReference type="AlphaFoldDB" id="A0A151A9E5"/>
<proteinExistence type="predicted"/>
<keyword evidence="2" id="KW-1185">Reference proteome</keyword>
<gene>
    <name evidence="1" type="ORF">HAPAU_32840</name>
</gene>
<dbReference type="EMBL" id="LTAZ01000013">
    <property type="protein sequence ID" value="KYH24301.1"/>
    <property type="molecule type" value="Genomic_DNA"/>
</dbReference>
<protein>
    <submittedName>
        <fullName evidence="1">Uncharacterized protein</fullName>
    </submittedName>
</protein>
<sequence>MLLRQFPTIKLNEYVLNLLTGLNKTYRSVLFGIEISR</sequence>
<dbReference type="PATRIC" id="fig|1008153.3.peg.3445"/>
<organism evidence="1 2">
    <name type="scientific">Halalkalicoccus paucihalophilus</name>
    <dbReference type="NCBI Taxonomy" id="1008153"/>
    <lineage>
        <taxon>Archaea</taxon>
        <taxon>Methanobacteriati</taxon>
        <taxon>Methanobacteriota</taxon>
        <taxon>Stenosarchaea group</taxon>
        <taxon>Halobacteria</taxon>
        <taxon>Halobacteriales</taxon>
        <taxon>Halococcaceae</taxon>
        <taxon>Halalkalicoccus</taxon>
    </lineage>
</organism>